<feature type="domain" description="Flagellar hook-length control protein-like C-terminal" evidence="1">
    <location>
        <begin position="448"/>
        <end position="528"/>
    </location>
</feature>
<name>A0A1M5B494_9FIRM</name>
<dbReference type="CDD" id="cd17470">
    <property type="entry name" value="T3SS_Flik_C"/>
    <property type="match status" value="1"/>
</dbReference>
<dbReference type="InterPro" id="IPR052563">
    <property type="entry name" value="FliK"/>
</dbReference>
<dbReference type="RefSeq" id="WP_073239689.1">
    <property type="nucleotide sequence ID" value="NZ_FQUY01000020.1"/>
</dbReference>
<evidence type="ECO:0000313" key="2">
    <source>
        <dbReference type="EMBL" id="SHF37236.1"/>
    </source>
</evidence>
<reference evidence="3" key="1">
    <citation type="submission" date="2016-11" db="EMBL/GenBank/DDBJ databases">
        <authorList>
            <person name="Varghese N."/>
            <person name="Submissions S."/>
        </authorList>
    </citation>
    <scope>NUCLEOTIDE SEQUENCE [LARGE SCALE GENOMIC DNA]</scope>
    <source>
        <strain evidence="3">DSM 12395</strain>
    </source>
</reference>
<dbReference type="InterPro" id="IPR038610">
    <property type="entry name" value="FliK-like_C_sf"/>
</dbReference>
<dbReference type="Gene3D" id="3.30.750.140">
    <property type="match status" value="1"/>
</dbReference>
<evidence type="ECO:0000313" key="3">
    <source>
        <dbReference type="Proteomes" id="UP000184148"/>
    </source>
</evidence>
<dbReference type="EMBL" id="FQUY01000020">
    <property type="protein sequence ID" value="SHF37236.1"/>
    <property type="molecule type" value="Genomic_DNA"/>
</dbReference>
<protein>
    <submittedName>
        <fullName evidence="2">Hook-length control protein FliK</fullName>
    </submittedName>
</protein>
<keyword evidence="3" id="KW-1185">Reference proteome</keyword>
<proteinExistence type="predicted"/>
<dbReference type="PANTHER" id="PTHR37533:SF2">
    <property type="entry name" value="FLAGELLAR HOOK-LENGTH CONTROL PROTEIN"/>
    <property type="match status" value="1"/>
</dbReference>
<accession>A0A1M5B494</accession>
<sequence>MEIGRVISQQGTSQVNISKSMGEGFGDLLQLLMVLDSDNENRPPEEKTGTPIGKCMLRDAVTQSYLAVYQMVQPPNPYISNDAADKTMQQDILVTVGDNKEENCVMPLPYTEIRVPYGELLSNTVNEQGGELPTTSNNDFVTKASSGIKSNLAAVLEVDPGLTGDKSNITVSIETARQEQASVAKDNLPQTQPIEVARPFNPQISLPMEVNSSNVTYELTVPKNQPVLMQRDYLFPNVKALNDSGQIANAQYQEVHERVNGGSMLVQFTRQDTGQEEVINSEGKETKEIIGNGNNYILLPVEKINSRDKSSMTVNLPDKGPLLTPLTSGEDYLASLESEQNDLIWQSQAKEQQHLLKETKAAFQVTVQPPWTKMSSTMEKQISLESDSRQKEDSIQKITFKQIKELPSSRDPLHHLPTRPAELGQTMLPVREVTMAQLPSRIMEMVRAMVVQQSPGETTFKIKLQPERLGEVTVKLTWSKGELAAQFVTASGLAKEALESSLPQLKEILAQQNIRLSEAAVFMGQQGWQDNQNPFGQTRQGYQTRQTVSAGSYNQFSVTEDNESTDHSLTAHTGLNIIV</sequence>
<organism evidence="2 3">
    <name type="scientific">Desulforamulus putei DSM 12395</name>
    <dbReference type="NCBI Taxonomy" id="1121429"/>
    <lineage>
        <taxon>Bacteria</taxon>
        <taxon>Bacillati</taxon>
        <taxon>Bacillota</taxon>
        <taxon>Clostridia</taxon>
        <taxon>Eubacteriales</taxon>
        <taxon>Peptococcaceae</taxon>
        <taxon>Desulforamulus</taxon>
    </lineage>
</organism>
<dbReference type="Pfam" id="PF02120">
    <property type="entry name" value="Flg_hook"/>
    <property type="match status" value="1"/>
</dbReference>
<evidence type="ECO:0000259" key="1">
    <source>
        <dbReference type="Pfam" id="PF02120"/>
    </source>
</evidence>
<dbReference type="Proteomes" id="UP000184148">
    <property type="component" value="Unassembled WGS sequence"/>
</dbReference>
<dbReference type="AlphaFoldDB" id="A0A1M5B494"/>
<dbReference type="InterPro" id="IPR021136">
    <property type="entry name" value="Flagellar_hook_control-like_C"/>
</dbReference>
<dbReference type="STRING" id="1121429.SAMN02745133_02471"/>
<dbReference type="PANTHER" id="PTHR37533">
    <property type="entry name" value="FLAGELLAR HOOK-LENGTH CONTROL PROTEIN"/>
    <property type="match status" value="1"/>
</dbReference>
<gene>
    <name evidence="2" type="ORF">SAMN02745133_02471</name>
</gene>